<evidence type="ECO:0000313" key="9">
    <source>
        <dbReference type="Proteomes" id="UP000800235"/>
    </source>
</evidence>
<proteinExistence type="predicted"/>
<evidence type="ECO:0000256" key="6">
    <source>
        <dbReference type="ARBA" id="ARBA00023180"/>
    </source>
</evidence>
<gene>
    <name evidence="8" type="ORF">EJ08DRAFT_621241</name>
</gene>
<dbReference type="SMART" id="SM00321">
    <property type="entry name" value="WSC"/>
    <property type="match status" value="2"/>
</dbReference>
<evidence type="ECO:0000256" key="1">
    <source>
        <dbReference type="ARBA" id="ARBA00004167"/>
    </source>
</evidence>
<evidence type="ECO:0000259" key="7">
    <source>
        <dbReference type="PROSITE" id="PS51212"/>
    </source>
</evidence>
<evidence type="ECO:0000256" key="3">
    <source>
        <dbReference type="ARBA" id="ARBA00022729"/>
    </source>
</evidence>
<comment type="caution">
    <text evidence="8">The sequence shown here is derived from an EMBL/GenBank/DDBJ whole genome shotgun (WGS) entry which is preliminary data.</text>
</comment>
<protein>
    <submittedName>
        <fullName evidence="8">WSC-domain-containing protein</fullName>
    </submittedName>
</protein>
<dbReference type="GO" id="GO:0005886">
    <property type="term" value="C:plasma membrane"/>
    <property type="evidence" value="ECO:0007669"/>
    <property type="project" value="TreeGrafter"/>
</dbReference>
<evidence type="ECO:0000313" key="8">
    <source>
        <dbReference type="EMBL" id="KAF2419023.1"/>
    </source>
</evidence>
<accession>A0A9P4NFU5</accession>
<feature type="domain" description="WSC" evidence="7">
    <location>
        <begin position="1"/>
        <end position="66"/>
    </location>
</feature>
<name>A0A9P4NFU5_9PEZI</name>
<dbReference type="Pfam" id="PF01822">
    <property type="entry name" value="WSC"/>
    <property type="match status" value="2"/>
</dbReference>
<dbReference type="InterPro" id="IPR051836">
    <property type="entry name" value="Kremen_rcpt"/>
</dbReference>
<evidence type="ECO:0000256" key="5">
    <source>
        <dbReference type="ARBA" id="ARBA00023136"/>
    </source>
</evidence>
<keyword evidence="5" id="KW-0472">Membrane</keyword>
<keyword evidence="6" id="KW-0325">Glycoprotein</keyword>
<dbReference type="AlphaFoldDB" id="A0A9P4NFU5"/>
<dbReference type="OrthoDB" id="5985073at2759"/>
<comment type="subcellular location">
    <subcellularLocation>
        <location evidence="1">Membrane</location>
        <topology evidence="1">Single-pass membrane protein</topology>
    </subcellularLocation>
</comment>
<keyword evidence="2" id="KW-0812">Transmembrane</keyword>
<dbReference type="PANTHER" id="PTHR24269:SF16">
    <property type="entry name" value="PROTEIN SLG1"/>
    <property type="match status" value="1"/>
</dbReference>
<keyword evidence="3" id="KW-0732">Signal</keyword>
<keyword evidence="4" id="KW-1133">Transmembrane helix</keyword>
<reference evidence="8" key="1">
    <citation type="journal article" date="2020" name="Stud. Mycol.">
        <title>101 Dothideomycetes genomes: a test case for predicting lifestyles and emergence of pathogens.</title>
        <authorList>
            <person name="Haridas S."/>
            <person name="Albert R."/>
            <person name="Binder M."/>
            <person name="Bloem J."/>
            <person name="Labutti K."/>
            <person name="Salamov A."/>
            <person name="Andreopoulos B."/>
            <person name="Baker S."/>
            <person name="Barry K."/>
            <person name="Bills G."/>
            <person name="Bluhm B."/>
            <person name="Cannon C."/>
            <person name="Castanera R."/>
            <person name="Culley D."/>
            <person name="Daum C."/>
            <person name="Ezra D."/>
            <person name="Gonzalez J."/>
            <person name="Henrissat B."/>
            <person name="Kuo A."/>
            <person name="Liang C."/>
            <person name="Lipzen A."/>
            <person name="Lutzoni F."/>
            <person name="Magnuson J."/>
            <person name="Mondo S."/>
            <person name="Nolan M."/>
            <person name="Ohm R."/>
            <person name="Pangilinan J."/>
            <person name="Park H.-J."/>
            <person name="Ramirez L."/>
            <person name="Alfaro M."/>
            <person name="Sun H."/>
            <person name="Tritt A."/>
            <person name="Yoshinaga Y."/>
            <person name="Zwiers L.-H."/>
            <person name="Turgeon B."/>
            <person name="Goodwin S."/>
            <person name="Spatafora J."/>
            <person name="Crous P."/>
            <person name="Grigoriev I."/>
        </authorList>
    </citation>
    <scope>NUCLEOTIDE SEQUENCE</scope>
    <source>
        <strain evidence="8">CBS 130266</strain>
    </source>
</reference>
<feature type="non-terminal residue" evidence="8">
    <location>
        <position position="169"/>
    </location>
</feature>
<dbReference type="InterPro" id="IPR002889">
    <property type="entry name" value="WSC_carb-bd"/>
</dbReference>
<dbReference type="Proteomes" id="UP000800235">
    <property type="component" value="Unassembled WGS sequence"/>
</dbReference>
<dbReference type="EMBL" id="MU007120">
    <property type="protein sequence ID" value="KAF2419023.1"/>
    <property type="molecule type" value="Genomic_DNA"/>
</dbReference>
<evidence type="ECO:0000256" key="4">
    <source>
        <dbReference type="ARBA" id="ARBA00022989"/>
    </source>
</evidence>
<feature type="domain" description="WSC" evidence="7">
    <location>
        <begin position="81"/>
        <end position="169"/>
    </location>
</feature>
<keyword evidence="9" id="KW-1185">Reference proteome</keyword>
<organism evidence="8 9">
    <name type="scientific">Tothia fuscella</name>
    <dbReference type="NCBI Taxonomy" id="1048955"/>
    <lineage>
        <taxon>Eukaryota</taxon>
        <taxon>Fungi</taxon>
        <taxon>Dikarya</taxon>
        <taxon>Ascomycota</taxon>
        <taxon>Pezizomycotina</taxon>
        <taxon>Dothideomycetes</taxon>
        <taxon>Pleosporomycetidae</taxon>
        <taxon>Venturiales</taxon>
        <taxon>Cylindrosympodiaceae</taxon>
        <taxon>Tothia</taxon>
    </lineage>
</organism>
<sequence length="169" mass="17864">MTLTVCSQFCGKTQYFGLEYSSECYCGSTIANTSIVTTESDCWMPCSGDSTAICGGNDRISIFRSLNYTTPVIPNPPAVPGYAYRGCYADKVGSRTIDGSYFFDEEMTTTKCAGLCGNSTYFGTEYGGECYCSSTFPTLARGLDGVACGSACKGDGTQACGGFNALSVY</sequence>
<evidence type="ECO:0000256" key="2">
    <source>
        <dbReference type="ARBA" id="ARBA00022692"/>
    </source>
</evidence>
<dbReference type="PANTHER" id="PTHR24269">
    <property type="entry name" value="KREMEN PROTEIN"/>
    <property type="match status" value="1"/>
</dbReference>
<dbReference type="PROSITE" id="PS51212">
    <property type="entry name" value="WSC"/>
    <property type="match status" value="2"/>
</dbReference>